<keyword evidence="3 5" id="KW-1133">Transmembrane helix</keyword>
<keyword evidence="4 5" id="KW-0472">Membrane</keyword>
<evidence type="ECO:0000313" key="7">
    <source>
        <dbReference type="EMBL" id="TDK26664.1"/>
    </source>
</evidence>
<dbReference type="PANTHER" id="PTHR23526:SF4">
    <property type="entry name" value="INTEGRAL MEMBRANE TRANSPORT PROTEIN"/>
    <property type="match status" value="1"/>
</dbReference>
<protein>
    <submittedName>
        <fullName evidence="7">MFS transporter</fullName>
    </submittedName>
</protein>
<gene>
    <name evidence="7" type="ORF">E2F48_05620</name>
</gene>
<evidence type="ECO:0000256" key="2">
    <source>
        <dbReference type="ARBA" id="ARBA00022692"/>
    </source>
</evidence>
<comment type="subcellular location">
    <subcellularLocation>
        <location evidence="1">Cell membrane</location>
        <topology evidence="1">Multi-pass membrane protein</topology>
    </subcellularLocation>
</comment>
<dbReference type="InterPro" id="IPR052528">
    <property type="entry name" value="Sugar_transport-like"/>
</dbReference>
<evidence type="ECO:0000256" key="4">
    <source>
        <dbReference type="ARBA" id="ARBA00023136"/>
    </source>
</evidence>
<feature type="transmembrane region" description="Helical" evidence="5">
    <location>
        <begin position="37"/>
        <end position="58"/>
    </location>
</feature>
<feature type="domain" description="Major facilitator superfamily (MFS) profile" evidence="6">
    <location>
        <begin position="212"/>
        <end position="394"/>
    </location>
</feature>
<dbReference type="AlphaFoldDB" id="A0A4R5TZF6"/>
<organism evidence="7 8">
    <name type="scientific">Arthrobacter crusticola</name>
    <dbReference type="NCBI Taxonomy" id="2547960"/>
    <lineage>
        <taxon>Bacteria</taxon>
        <taxon>Bacillati</taxon>
        <taxon>Actinomycetota</taxon>
        <taxon>Actinomycetes</taxon>
        <taxon>Micrococcales</taxon>
        <taxon>Micrococcaceae</taxon>
        <taxon>Arthrobacter</taxon>
    </lineage>
</organism>
<dbReference type="Proteomes" id="UP000295411">
    <property type="component" value="Unassembled WGS sequence"/>
</dbReference>
<evidence type="ECO:0000256" key="3">
    <source>
        <dbReference type="ARBA" id="ARBA00022989"/>
    </source>
</evidence>
<reference evidence="7 8" key="1">
    <citation type="submission" date="2019-03" db="EMBL/GenBank/DDBJ databases">
        <title>Arthrobacter sp. nov., an bacterium isolated from biocrust in Mu Us Desert.</title>
        <authorList>
            <person name="Lixiong L."/>
        </authorList>
    </citation>
    <scope>NUCLEOTIDE SEQUENCE [LARGE SCALE GENOMIC DNA]</scope>
    <source>
        <strain evidence="7 8">SLN-3</strain>
    </source>
</reference>
<feature type="transmembrane region" description="Helical" evidence="5">
    <location>
        <begin position="131"/>
        <end position="151"/>
    </location>
</feature>
<dbReference type="OrthoDB" id="4612864at2"/>
<keyword evidence="8" id="KW-1185">Reference proteome</keyword>
<keyword evidence="2 5" id="KW-0812">Transmembrane</keyword>
<evidence type="ECO:0000259" key="6">
    <source>
        <dbReference type="PROSITE" id="PS50850"/>
    </source>
</evidence>
<sequence length="394" mass="40224">MRRWPWVLLLHAMFLQLAAYIVRPAAAYRALELGVEPALLGLIAASFALLPLFIAVLVGRATDAGHQRAVLLGGAMLMAGAGAGLVFASSSLELLLLWNGVLGLGHLMCVVGQQSRIAEGESGRLDAAFGLYTFAGSAGQAVGPLLIPVFGGGRVLPDTRALFLAYTASAIVLLVLTFPLVRHPRRTGRAGVRPEIPRGSLGSTFTRTTRRSRGKLFGAMVVSAMVLGAIDLIAVYLPALGVERGIPAAVVGILLSVRAGATMASRLYLGPLVARFGRAELIALSTAVSALAVGALAAPLNLVALAAVLVVAGVALGIGQPLTMTVISLEAPRGTQGTWLALRLSANRLGQSAIPAAVGLVAASAGVAGVFGVTGAGLALVAGGSWYSLRRGRG</sequence>
<dbReference type="PANTHER" id="PTHR23526">
    <property type="entry name" value="INTEGRAL MEMBRANE TRANSPORT PROTEIN-RELATED"/>
    <property type="match status" value="1"/>
</dbReference>
<feature type="transmembrane region" description="Helical" evidence="5">
    <location>
        <begin position="163"/>
        <end position="181"/>
    </location>
</feature>
<evidence type="ECO:0000313" key="8">
    <source>
        <dbReference type="Proteomes" id="UP000295411"/>
    </source>
</evidence>
<dbReference type="InterPro" id="IPR011701">
    <property type="entry name" value="MFS"/>
</dbReference>
<dbReference type="GO" id="GO:0022857">
    <property type="term" value="F:transmembrane transporter activity"/>
    <property type="evidence" value="ECO:0007669"/>
    <property type="project" value="InterPro"/>
</dbReference>
<evidence type="ECO:0000256" key="1">
    <source>
        <dbReference type="ARBA" id="ARBA00004651"/>
    </source>
</evidence>
<dbReference type="PROSITE" id="PS50850">
    <property type="entry name" value="MFS"/>
    <property type="match status" value="1"/>
</dbReference>
<feature type="transmembrane region" description="Helical" evidence="5">
    <location>
        <begin position="245"/>
        <end position="269"/>
    </location>
</feature>
<dbReference type="InterPro" id="IPR020846">
    <property type="entry name" value="MFS_dom"/>
</dbReference>
<comment type="caution">
    <text evidence="7">The sequence shown here is derived from an EMBL/GenBank/DDBJ whole genome shotgun (WGS) entry which is preliminary data.</text>
</comment>
<dbReference type="GO" id="GO:0005886">
    <property type="term" value="C:plasma membrane"/>
    <property type="evidence" value="ECO:0007669"/>
    <property type="project" value="UniProtKB-SubCell"/>
</dbReference>
<dbReference type="Gene3D" id="1.20.1250.20">
    <property type="entry name" value="MFS general substrate transporter like domains"/>
    <property type="match status" value="2"/>
</dbReference>
<proteinExistence type="predicted"/>
<feature type="transmembrane region" description="Helical" evidence="5">
    <location>
        <begin position="94"/>
        <end position="111"/>
    </location>
</feature>
<feature type="transmembrane region" description="Helical" evidence="5">
    <location>
        <begin position="70"/>
        <end position="88"/>
    </location>
</feature>
<feature type="transmembrane region" description="Helical" evidence="5">
    <location>
        <begin position="216"/>
        <end position="239"/>
    </location>
</feature>
<name>A0A4R5TZF6_9MICC</name>
<accession>A0A4R5TZF6</accession>
<dbReference type="InterPro" id="IPR036259">
    <property type="entry name" value="MFS_trans_sf"/>
</dbReference>
<dbReference type="RefSeq" id="WP_133403024.1">
    <property type="nucleotide sequence ID" value="NZ_SMTK01000002.1"/>
</dbReference>
<dbReference type="Pfam" id="PF07690">
    <property type="entry name" value="MFS_1"/>
    <property type="match status" value="1"/>
</dbReference>
<dbReference type="SUPFAM" id="SSF103473">
    <property type="entry name" value="MFS general substrate transporter"/>
    <property type="match status" value="1"/>
</dbReference>
<dbReference type="EMBL" id="SMTK01000002">
    <property type="protein sequence ID" value="TDK26664.1"/>
    <property type="molecule type" value="Genomic_DNA"/>
</dbReference>
<evidence type="ECO:0000256" key="5">
    <source>
        <dbReference type="SAM" id="Phobius"/>
    </source>
</evidence>
<feature type="transmembrane region" description="Helical" evidence="5">
    <location>
        <begin position="352"/>
        <end position="382"/>
    </location>
</feature>